<dbReference type="KEGG" id="pda:103721170"/>
<dbReference type="InterPro" id="IPR002885">
    <property type="entry name" value="PPR_rpt"/>
</dbReference>
<dbReference type="Pfam" id="PF20431">
    <property type="entry name" value="E_motif"/>
    <property type="match status" value="1"/>
</dbReference>
<dbReference type="FunFam" id="1.25.40.10:FF:000031">
    <property type="entry name" value="Pentatricopeptide repeat-containing protein mitochondrial"/>
    <property type="match status" value="1"/>
</dbReference>
<evidence type="ECO:0000313" key="5">
    <source>
        <dbReference type="RefSeq" id="XP_008809472.2"/>
    </source>
</evidence>
<evidence type="ECO:0000259" key="3">
    <source>
        <dbReference type="Pfam" id="PF14432"/>
    </source>
</evidence>
<feature type="domain" description="DYW" evidence="3">
    <location>
        <begin position="599"/>
        <end position="691"/>
    </location>
</feature>
<reference evidence="5" key="2">
    <citation type="submission" date="2025-08" db="UniProtKB">
        <authorList>
            <consortium name="RefSeq"/>
        </authorList>
    </citation>
    <scope>IDENTIFICATION</scope>
    <source>
        <tissue evidence="5">Young leaves</tissue>
    </source>
</reference>
<evidence type="ECO:0000256" key="2">
    <source>
        <dbReference type="PROSITE-ProRule" id="PRU00708"/>
    </source>
</evidence>
<feature type="repeat" description="PPR" evidence="2">
    <location>
        <begin position="143"/>
        <end position="177"/>
    </location>
</feature>
<evidence type="ECO:0000313" key="4">
    <source>
        <dbReference type="Proteomes" id="UP000228380"/>
    </source>
</evidence>
<feature type="repeat" description="PPR" evidence="2">
    <location>
        <begin position="380"/>
        <end position="414"/>
    </location>
</feature>
<dbReference type="PANTHER" id="PTHR47926:SF426">
    <property type="entry name" value="TETRATRICOPEPTIDE-LIKE HELICAL DOMAIN SUPERFAMILY, DYW DOMAIN-CONTAINING PROTEIN"/>
    <property type="match status" value="1"/>
</dbReference>
<dbReference type="GO" id="GO:0008270">
    <property type="term" value="F:zinc ion binding"/>
    <property type="evidence" value="ECO:0007669"/>
    <property type="project" value="InterPro"/>
</dbReference>
<feature type="repeat" description="PPR" evidence="2">
    <location>
        <begin position="244"/>
        <end position="278"/>
    </location>
</feature>
<protein>
    <submittedName>
        <fullName evidence="5">Pentatricopeptide repeat-containing protein At4g14050, mitochondrial-like</fullName>
    </submittedName>
</protein>
<name>A0A8B7CZ12_PHODC</name>
<dbReference type="OrthoDB" id="428658at2759"/>
<dbReference type="NCBIfam" id="TIGR00756">
    <property type="entry name" value="PPR"/>
    <property type="match status" value="5"/>
</dbReference>
<dbReference type="AlphaFoldDB" id="A0A8B7CZ12"/>
<dbReference type="PANTHER" id="PTHR47926">
    <property type="entry name" value="PENTATRICOPEPTIDE REPEAT-CONTAINING PROTEIN"/>
    <property type="match status" value="1"/>
</dbReference>
<dbReference type="Pfam" id="PF13041">
    <property type="entry name" value="PPR_2"/>
    <property type="match status" value="3"/>
</dbReference>
<dbReference type="InterPro" id="IPR011990">
    <property type="entry name" value="TPR-like_helical_dom_sf"/>
</dbReference>
<dbReference type="Gene3D" id="1.25.40.10">
    <property type="entry name" value="Tetratricopeptide repeat domain"/>
    <property type="match status" value="5"/>
</dbReference>
<dbReference type="Proteomes" id="UP000228380">
    <property type="component" value="Chromosome 16"/>
</dbReference>
<dbReference type="GO" id="GO:0003723">
    <property type="term" value="F:RNA binding"/>
    <property type="evidence" value="ECO:0007669"/>
    <property type="project" value="InterPro"/>
</dbReference>
<feature type="repeat" description="PPR" evidence="2">
    <location>
        <begin position="415"/>
        <end position="450"/>
    </location>
</feature>
<keyword evidence="4" id="KW-1185">Reference proteome</keyword>
<accession>A0A8B7CZ12</accession>
<dbReference type="InterPro" id="IPR032867">
    <property type="entry name" value="DYW_dom"/>
</dbReference>
<dbReference type="InterPro" id="IPR046848">
    <property type="entry name" value="E_motif"/>
</dbReference>
<dbReference type="GO" id="GO:0009451">
    <property type="term" value="P:RNA modification"/>
    <property type="evidence" value="ECO:0007669"/>
    <property type="project" value="InterPro"/>
</dbReference>
<dbReference type="Pfam" id="PF14432">
    <property type="entry name" value="DYW_deaminase"/>
    <property type="match status" value="1"/>
</dbReference>
<dbReference type="FunFam" id="1.25.40.10:FF:000366">
    <property type="entry name" value="Pentatricopeptide (PPR) repeat-containing protein"/>
    <property type="match status" value="1"/>
</dbReference>
<gene>
    <name evidence="5" type="primary">LOC103721170</name>
</gene>
<feature type="repeat" description="PPR" evidence="2">
    <location>
        <begin position="279"/>
        <end position="313"/>
    </location>
</feature>
<dbReference type="SUPFAM" id="SSF48452">
    <property type="entry name" value="TPR-like"/>
    <property type="match status" value="1"/>
</dbReference>
<dbReference type="FunFam" id="1.25.40.10:FF:000344">
    <property type="entry name" value="Pentatricopeptide repeat-containing protein"/>
    <property type="match status" value="1"/>
</dbReference>
<dbReference type="FunFam" id="1.25.40.10:FF:000393">
    <property type="entry name" value="Pentatricopeptide repeat-containing protein At1g20230"/>
    <property type="match status" value="1"/>
</dbReference>
<dbReference type="Pfam" id="PF01535">
    <property type="entry name" value="PPR"/>
    <property type="match status" value="3"/>
</dbReference>
<keyword evidence="1" id="KW-0677">Repeat</keyword>
<sequence length="691" mass="77453">MPPTLPINLPPHLSINFLRSYLSAGRLDRARELFDKIPHPDLRSLTVLISAYTKQGHPKESISLYWKLRREKDLKPDRLVLLSVAKACGRSLDLDKAKGIHEEAIKFGFDSDLLLGNVLVDTYGKCGFSEGARRVFDDLPERDVVSWTSLVAAYVNCRLPIEALQSFRDMLSSGTKPNSVTLSTVLRVCSELKALNPGREIHCFVLRNGIEEDAFISSGLADVYANCSSIRQARIVFDSIPRKDIVSWIVILTAYFSDGNSGEALKLFQLMKSEGVAMSSASWNCMISGFAQNGRAEQAFEMLAQMQRLGFKPNKITAASILPACADLESLRGGREIHGYIIRHKFVDDLVVMTALVLMYAKCGDLDKSRGVFSQMPRKDTVAWNIMILANSMHGFGKEALSLFRRMVDSGVRPNSVTFTVVLSGCSHSRLVDEGRSIFNSMSKDHELRPDADHHACMVDILCRAGHLEEAYEFIQSMPMEPIASAWGALLASCKVYKNVELGKIAADHLFEIEPENPGNYILLSNMLVAAKMWDEASKVRTLMRDRMRGRGIAKVPGCSWIQIKNKVYTFVKGDDRNARRDEVCGFLKEMGKKMKLEGYLPDTDYVLQDVDREEKEDTLCSHSEKLAVAFGVLNLNGESVIRVFKNLRICGDCHNAIKFMAKIIGVQIIVRDNVRFHHFRDGSCSCRDLW</sequence>
<feature type="repeat" description="PPR" evidence="2">
    <location>
        <begin position="41"/>
        <end position="76"/>
    </location>
</feature>
<dbReference type="GeneID" id="103721170"/>
<reference evidence="4" key="1">
    <citation type="journal article" date="2019" name="Nat. Commun.">
        <title>Genome-wide association mapping of date palm fruit traits.</title>
        <authorList>
            <person name="Hazzouri K.M."/>
            <person name="Gros-Balthazard M."/>
            <person name="Flowers J.M."/>
            <person name="Copetti D."/>
            <person name="Lemansour A."/>
            <person name="Lebrun M."/>
            <person name="Masmoudi K."/>
            <person name="Ferrand S."/>
            <person name="Dhar M.I."/>
            <person name="Fresquez Z.A."/>
            <person name="Rosas U."/>
            <person name="Zhang J."/>
            <person name="Talag J."/>
            <person name="Lee S."/>
            <person name="Kudrna D."/>
            <person name="Powell R.F."/>
            <person name="Leitch I.J."/>
            <person name="Krueger R.R."/>
            <person name="Wing R.A."/>
            <person name="Amiri K.M.A."/>
            <person name="Purugganan M.D."/>
        </authorList>
    </citation>
    <scope>NUCLEOTIDE SEQUENCE [LARGE SCALE GENOMIC DNA]</scope>
    <source>
        <strain evidence="4">cv. Khalas</strain>
    </source>
</reference>
<dbReference type="RefSeq" id="XP_008809472.2">
    <property type="nucleotide sequence ID" value="XM_008811250.4"/>
</dbReference>
<dbReference type="InterPro" id="IPR046960">
    <property type="entry name" value="PPR_At4g14850-like_plant"/>
</dbReference>
<evidence type="ECO:0000256" key="1">
    <source>
        <dbReference type="ARBA" id="ARBA00022737"/>
    </source>
</evidence>
<organism evidence="4 5">
    <name type="scientific">Phoenix dactylifera</name>
    <name type="common">Date palm</name>
    <dbReference type="NCBI Taxonomy" id="42345"/>
    <lineage>
        <taxon>Eukaryota</taxon>
        <taxon>Viridiplantae</taxon>
        <taxon>Streptophyta</taxon>
        <taxon>Embryophyta</taxon>
        <taxon>Tracheophyta</taxon>
        <taxon>Spermatophyta</taxon>
        <taxon>Magnoliopsida</taxon>
        <taxon>Liliopsida</taxon>
        <taxon>Arecaceae</taxon>
        <taxon>Coryphoideae</taxon>
        <taxon>Phoeniceae</taxon>
        <taxon>Phoenix</taxon>
    </lineage>
</organism>
<dbReference type="PROSITE" id="PS51375">
    <property type="entry name" value="PPR"/>
    <property type="match status" value="6"/>
</dbReference>
<proteinExistence type="predicted"/>